<reference evidence="2 3" key="1">
    <citation type="journal article" date="2019" name="Mol. Ecol. Resour.">
        <title>Improving Illumina assemblies with Hi-C and long reads: an example with the North African dromedary.</title>
        <authorList>
            <person name="Elbers J.P."/>
            <person name="Rogers M.F."/>
            <person name="Perelman P.L."/>
            <person name="Proskuryakova A.A."/>
            <person name="Serdyukova N.A."/>
            <person name="Johnson W.E."/>
            <person name="Horin P."/>
            <person name="Corander J."/>
            <person name="Murphy D."/>
            <person name="Burger P.A."/>
        </authorList>
    </citation>
    <scope>NUCLEOTIDE SEQUENCE [LARGE SCALE GENOMIC DNA]</scope>
    <source>
        <strain evidence="2">Drom800</strain>
        <tissue evidence="2">Blood</tissue>
    </source>
</reference>
<evidence type="ECO:0000256" key="1">
    <source>
        <dbReference type="SAM" id="MobiDB-lite"/>
    </source>
</evidence>
<keyword evidence="3" id="KW-1185">Reference proteome</keyword>
<comment type="caution">
    <text evidence="2">The sequence shown here is derived from an EMBL/GenBank/DDBJ whole genome shotgun (WGS) entry which is preliminary data.</text>
</comment>
<protein>
    <submittedName>
        <fullName evidence="2">Uncharacterized protein</fullName>
    </submittedName>
</protein>
<sequence length="847" mass="89520">MKPSERQGESPPHARTHAEGRWGSEVGWGPVHAAAFLAGAAGVSPGTQTHRDFAAASGLSEGEFSRLQSPHFWDWLEETVRRITGRPGSCNAHLGQTGWKPLEWATGQRDMRGQDGHEMVCRGPWENGAEEEGPPISVTRLAGLHCGNEGGSQRDRARRSPVGPLSGARLRERLRGDGRGWLLEGCLGLPLQSERAWNSRAPGQALVWLAWPGHPREQGSTCGGGARRREEVLCTPELQPPTLRCHSNHHPDPAGRSGSIQLEPGGPARPPGEASTTRSWLPGIPPGLRPPSAPGLDKTPRQGLPAPPPLSPPTPAGYHAIEGLPAPLQNLPDARAVLPACLALPDQGGVGSVVAVLDLGRGASNRLRGGSDLLGPPPGEGLWAAHPAQHGARACSARGGGTHLAQRVHCNARGRDVSQVALRVVLEIEPPPHLAARPPAQGGHSPQGLLPAPQIVLQNDAGHRAALAHASAIANEEARTLPAREQDLVGGQRAAGSGWGTEMPPTPDVDQVGDPGITWQAYVMASSCRAERAPLSEVMSGGGTLDSVLVSTTRSGCCFPILAGGAGRSGAGQGLRSAWGRHGRGPPREGEGQRRAKGGAYQRSAGTRWTHKTLLRRKAREGGLPLSYSLRLSPVLWEARITTPVTEPLQFPHLSLRFKIPWKGTFRDPRNPAPLAGQRRSRLLGLSSRRTLTLGRHVVSVGLCMAQLLCLILLGLTAGQVLSLGGWSCPPAAHQPPHQVVERGSPSPQYSMVPSWNLTHSRCVNGSGPPSSPGGVGSSDKKWRAGEGGHRVLKACKRPTGQEQLQGRWREEWLKCPTGPGPGLRGSPPLSSSPSAGHWPPACCLPT</sequence>
<dbReference type="Proteomes" id="UP000299084">
    <property type="component" value="Unassembled WGS sequence"/>
</dbReference>
<feature type="region of interest" description="Disordered" evidence="1">
    <location>
        <begin position="1"/>
        <end position="25"/>
    </location>
</feature>
<dbReference type="AlphaFoldDB" id="A0A5N4CML3"/>
<evidence type="ECO:0000313" key="3">
    <source>
        <dbReference type="Proteomes" id="UP000299084"/>
    </source>
</evidence>
<dbReference type="EMBL" id="JWIN03000022">
    <property type="protein sequence ID" value="KAB1260010.1"/>
    <property type="molecule type" value="Genomic_DNA"/>
</dbReference>
<evidence type="ECO:0000313" key="2">
    <source>
        <dbReference type="EMBL" id="KAB1260010.1"/>
    </source>
</evidence>
<feature type="region of interest" description="Disordered" evidence="1">
    <location>
        <begin position="147"/>
        <end position="171"/>
    </location>
</feature>
<feature type="region of interest" description="Disordered" evidence="1">
    <location>
        <begin position="814"/>
        <end position="847"/>
    </location>
</feature>
<organism evidence="2 3">
    <name type="scientific">Camelus dromedarius</name>
    <name type="common">Dromedary</name>
    <name type="synonym">Arabian camel</name>
    <dbReference type="NCBI Taxonomy" id="9838"/>
    <lineage>
        <taxon>Eukaryota</taxon>
        <taxon>Metazoa</taxon>
        <taxon>Chordata</taxon>
        <taxon>Craniata</taxon>
        <taxon>Vertebrata</taxon>
        <taxon>Euteleostomi</taxon>
        <taxon>Mammalia</taxon>
        <taxon>Eutheria</taxon>
        <taxon>Laurasiatheria</taxon>
        <taxon>Artiodactyla</taxon>
        <taxon>Tylopoda</taxon>
        <taxon>Camelidae</taxon>
        <taxon>Camelus</taxon>
    </lineage>
</organism>
<accession>A0A5N4CML3</accession>
<feature type="compositionally biased region" description="Low complexity" evidence="1">
    <location>
        <begin position="263"/>
        <end position="274"/>
    </location>
</feature>
<feature type="region of interest" description="Disordered" evidence="1">
    <location>
        <begin position="763"/>
        <end position="784"/>
    </location>
</feature>
<feature type="region of interest" description="Disordered" evidence="1">
    <location>
        <begin position="239"/>
        <end position="321"/>
    </location>
</feature>
<feature type="compositionally biased region" description="Low complexity" evidence="1">
    <location>
        <begin position="825"/>
        <end position="837"/>
    </location>
</feature>
<feature type="region of interest" description="Disordered" evidence="1">
    <location>
        <begin position="568"/>
        <end position="603"/>
    </location>
</feature>
<gene>
    <name evidence="2" type="ORF">Cadr_000025068</name>
</gene>
<name>A0A5N4CML3_CAMDR</name>
<proteinExistence type="predicted"/>
<feature type="compositionally biased region" description="Pro residues" evidence="1">
    <location>
        <begin position="283"/>
        <end position="293"/>
    </location>
</feature>
<feature type="compositionally biased region" description="Pro residues" evidence="1">
    <location>
        <begin position="305"/>
        <end position="315"/>
    </location>
</feature>